<dbReference type="STRING" id="189425.PGRAT_25055"/>
<reference evidence="1 2" key="1">
    <citation type="submission" date="2014-08" db="EMBL/GenBank/DDBJ databases">
        <title>Comparative genomics of the Paenibacillus odorifer group.</title>
        <authorList>
            <person name="den Bakker H.C."/>
            <person name="Tsai Y.-C."/>
            <person name="Martin N."/>
            <person name="Korlach J."/>
            <person name="Wiedmann M."/>
        </authorList>
    </citation>
    <scope>NUCLEOTIDE SEQUENCE [LARGE SCALE GENOMIC DNA]</scope>
    <source>
        <strain evidence="1 2">DSM 15220</strain>
    </source>
</reference>
<dbReference type="OrthoDB" id="2738084at2"/>
<keyword evidence="2" id="KW-1185">Reference proteome</keyword>
<organism evidence="1 2">
    <name type="scientific">Paenibacillus graminis</name>
    <dbReference type="NCBI Taxonomy" id="189425"/>
    <lineage>
        <taxon>Bacteria</taxon>
        <taxon>Bacillati</taxon>
        <taxon>Bacillota</taxon>
        <taxon>Bacilli</taxon>
        <taxon>Bacillales</taxon>
        <taxon>Paenibacillaceae</taxon>
        <taxon>Paenibacillus</taxon>
    </lineage>
</organism>
<dbReference type="eggNOG" id="ENOG5032KE6">
    <property type="taxonomic scope" value="Bacteria"/>
</dbReference>
<accession>A0A089MGB1</accession>
<dbReference type="EMBL" id="CP009287">
    <property type="protein sequence ID" value="AIQ70538.1"/>
    <property type="molecule type" value="Genomic_DNA"/>
</dbReference>
<proteinExistence type="predicted"/>
<evidence type="ECO:0008006" key="3">
    <source>
        <dbReference type="Google" id="ProtNLM"/>
    </source>
</evidence>
<dbReference type="RefSeq" id="WP_025707498.1">
    <property type="nucleotide sequence ID" value="NZ_CP009287.1"/>
</dbReference>
<gene>
    <name evidence="1" type="ORF">PGRAT_25055</name>
</gene>
<evidence type="ECO:0000313" key="1">
    <source>
        <dbReference type="EMBL" id="AIQ70538.1"/>
    </source>
</evidence>
<dbReference type="KEGG" id="pgm:PGRAT_25055"/>
<evidence type="ECO:0000313" key="2">
    <source>
        <dbReference type="Proteomes" id="UP000029500"/>
    </source>
</evidence>
<dbReference type="Proteomes" id="UP000029500">
    <property type="component" value="Chromosome"/>
</dbReference>
<protein>
    <recommendedName>
        <fullName evidence="3">Alkyl hydroperoxide reductase subunit C/ Thiol specific antioxidant domain-containing protein</fullName>
    </recommendedName>
</protein>
<dbReference type="AlphaFoldDB" id="A0A089MGB1"/>
<name>A0A089MGB1_9BACL</name>
<dbReference type="HOGENOM" id="CLU_1729574_0_0_9"/>
<sequence length="151" mass="17789">MSLFEQLFKDSHPTAPDIPFFKKGDLFPDPIKSEFRPQIVLFLSLICKDCIDIIVYLHNEAVNQQIIRKNLELFVVGKSEEVVELKEYLGDKYMIKSITPQELALTYRIINTPFLYHIYTDNRILKSYEFFTLEHFITEAFDLSYIEEAVP</sequence>